<accession>A0A8H3DW49</accession>
<keyword evidence="2" id="KW-0472">Membrane</keyword>
<dbReference type="AlphaFoldDB" id="A0A8H3DW49"/>
<feature type="transmembrane region" description="Helical" evidence="2">
    <location>
        <begin position="182"/>
        <end position="200"/>
    </location>
</feature>
<name>A0A8H3DW49_9AGAM</name>
<evidence type="ECO:0000256" key="1">
    <source>
        <dbReference type="SAM" id="MobiDB-lite"/>
    </source>
</evidence>
<proteinExistence type="predicted"/>
<reference evidence="3" key="1">
    <citation type="submission" date="2021-01" db="EMBL/GenBank/DDBJ databases">
        <authorList>
            <person name="Kaushik A."/>
        </authorList>
    </citation>
    <scope>NUCLEOTIDE SEQUENCE</scope>
    <source>
        <strain evidence="3">AG5</strain>
    </source>
</reference>
<feature type="transmembrane region" description="Helical" evidence="2">
    <location>
        <begin position="246"/>
        <end position="269"/>
    </location>
</feature>
<evidence type="ECO:0000313" key="3">
    <source>
        <dbReference type="EMBL" id="CAE7084416.1"/>
    </source>
</evidence>
<feature type="compositionally biased region" description="Basic and acidic residues" evidence="1">
    <location>
        <begin position="129"/>
        <end position="139"/>
    </location>
</feature>
<keyword evidence="2" id="KW-0812">Transmembrane</keyword>
<gene>
    <name evidence="3" type="ORF">RDB_LOCUS26339</name>
</gene>
<dbReference type="Proteomes" id="UP000663827">
    <property type="component" value="Unassembled WGS sequence"/>
</dbReference>
<feature type="region of interest" description="Disordered" evidence="1">
    <location>
        <begin position="1"/>
        <end position="47"/>
    </location>
</feature>
<organism evidence="3 4">
    <name type="scientific">Rhizoctonia solani</name>
    <dbReference type="NCBI Taxonomy" id="456999"/>
    <lineage>
        <taxon>Eukaryota</taxon>
        <taxon>Fungi</taxon>
        <taxon>Dikarya</taxon>
        <taxon>Basidiomycota</taxon>
        <taxon>Agaricomycotina</taxon>
        <taxon>Agaricomycetes</taxon>
        <taxon>Cantharellales</taxon>
        <taxon>Ceratobasidiaceae</taxon>
        <taxon>Rhizoctonia</taxon>
    </lineage>
</organism>
<comment type="caution">
    <text evidence="3">The sequence shown here is derived from an EMBL/GenBank/DDBJ whole genome shotgun (WGS) entry which is preliminary data.</text>
</comment>
<protein>
    <submittedName>
        <fullName evidence="3">Uncharacterized protein</fullName>
    </submittedName>
</protein>
<evidence type="ECO:0000313" key="4">
    <source>
        <dbReference type="Proteomes" id="UP000663827"/>
    </source>
</evidence>
<sequence length="277" mass="31383">MLVRDAKLEPVPEDEDALRPPKSTHMSSSFHKTRRADHPHDQGTVQESCQPIDQVAAQSSQRVQSSLPMNDVDDDIFNAARMWEQVDFDGPVYLHMRFNNDGCYISQIGNTRQGVDWKKLTTTTSGRAGNKERIGRNNNEEAQLDDSDEDSKYGVHHSSPSPFLSFGTPKSRPPIKLHRTRANFWVVFPLFWLVGAFIIISDLHHESCSASYLESQPPSPTAPKNIYELQLKREEMALLRLAELKWAWRCAHAFAIWFALVVIAPLVLVGTGCVRLF</sequence>
<feature type="region of interest" description="Disordered" evidence="1">
    <location>
        <begin position="124"/>
        <end position="167"/>
    </location>
</feature>
<dbReference type="EMBL" id="CAJNJQ010000533">
    <property type="protein sequence ID" value="CAE7084416.1"/>
    <property type="molecule type" value="Genomic_DNA"/>
</dbReference>
<keyword evidence="2" id="KW-1133">Transmembrane helix</keyword>
<feature type="compositionally biased region" description="Basic and acidic residues" evidence="1">
    <location>
        <begin position="1"/>
        <end position="10"/>
    </location>
</feature>
<evidence type="ECO:0000256" key="2">
    <source>
        <dbReference type="SAM" id="Phobius"/>
    </source>
</evidence>